<reference evidence="7" key="1">
    <citation type="journal article" date="2020" name="Stud. Mycol.">
        <title>101 Dothideomycetes genomes: a test case for predicting lifestyles and emergence of pathogens.</title>
        <authorList>
            <person name="Haridas S."/>
            <person name="Albert R."/>
            <person name="Binder M."/>
            <person name="Bloem J."/>
            <person name="Labutti K."/>
            <person name="Salamov A."/>
            <person name="Andreopoulos B."/>
            <person name="Baker S."/>
            <person name="Barry K."/>
            <person name="Bills G."/>
            <person name="Bluhm B."/>
            <person name="Cannon C."/>
            <person name="Castanera R."/>
            <person name="Culley D."/>
            <person name="Daum C."/>
            <person name="Ezra D."/>
            <person name="Gonzalez J."/>
            <person name="Henrissat B."/>
            <person name="Kuo A."/>
            <person name="Liang C."/>
            <person name="Lipzen A."/>
            <person name="Lutzoni F."/>
            <person name="Magnuson J."/>
            <person name="Mondo S."/>
            <person name="Nolan M."/>
            <person name="Ohm R."/>
            <person name="Pangilinan J."/>
            <person name="Park H.-J."/>
            <person name="Ramirez L."/>
            <person name="Alfaro M."/>
            <person name="Sun H."/>
            <person name="Tritt A."/>
            <person name="Yoshinaga Y."/>
            <person name="Zwiers L.-H."/>
            <person name="Turgeon B."/>
            <person name="Goodwin S."/>
            <person name="Spatafora J."/>
            <person name="Crous P."/>
            <person name="Grigoriev I."/>
        </authorList>
    </citation>
    <scope>NUCLEOTIDE SEQUENCE</scope>
    <source>
        <strain evidence="7">CBS 269.34</strain>
    </source>
</reference>
<name>A0A6A6QUD7_9PEZI</name>
<evidence type="ECO:0000256" key="4">
    <source>
        <dbReference type="ARBA" id="ARBA00021397"/>
    </source>
</evidence>
<feature type="region of interest" description="Disordered" evidence="6">
    <location>
        <begin position="1"/>
        <end position="47"/>
    </location>
</feature>
<dbReference type="GO" id="GO:0045033">
    <property type="term" value="P:peroxisome inheritance"/>
    <property type="evidence" value="ECO:0007669"/>
    <property type="project" value="InterPro"/>
</dbReference>
<evidence type="ECO:0000256" key="1">
    <source>
        <dbReference type="ARBA" id="ARBA00003594"/>
    </source>
</evidence>
<feature type="region of interest" description="Disordered" evidence="6">
    <location>
        <begin position="231"/>
        <end position="274"/>
    </location>
</feature>
<comment type="function">
    <text evidence="1">Required for peroxisome inheritance.</text>
</comment>
<feature type="region of interest" description="Disordered" evidence="6">
    <location>
        <begin position="66"/>
        <end position="94"/>
    </location>
</feature>
<organism evidence="7 8">
    <name type="scientific">Lophium mytilinum</name>
    <dbReference type="NCBI Taxonomy" id="390894"/>
    <lineage>
        <taxon>Eukaryota</taxon>
        <taxon>Fungi</taxon>
        <taxon>Dikarya</taxon>
        <taxon>Ascomycota</taxon>
        <taxon>Pezizomycotina</taxon>
        <taxon>Dothideomycetes</taxon>
        <taxon>Pleosporomycetidae</taxon>
        <taxon>Mytilinidiales</taxon>
        <taxon>Mytilinidiaceae</taxon>
        <taxon>Lophium</taxon>
    </lineage>
</organism>
<feature type="compositionally biased region" description="Polar residues" evidence="6">
    <location>
        <begin position="420"/>
        <end position="432"/>
    </location>
</feature>
<dbReference type="Proteomes" id="UP000799750">
    <property type="component" value="Unassembled WGS sequence"/>
</dbReference>
<dbReference type="AlphaFoldDB" id="A0A6A6QUD7"/>
<dbReference type="InterPro" id="IPR024758">
    <property type="entry name" value="Inp1"/>
</dbReference>
<proteinExistence type="inferred from homology"/>
<dbReference type="Pfam" id="PF12634">
    <property type="entry name" value="Inp1"/>
    <property type="match status" value="1"/>
</dbReference>
<feature type="region of interest" description="Disordered" evidence="6">
    <location>
        <begin position="356"/>
        <end position="460"/>
    </location>
</feature>
<dbReference type="GO" id="GO:0005780">
    <property type="term" value="C:extrinsic component of intraperoxisomal membrane"/>
    <property type="evidence" value="ECO:0007669"/>
    <property type="project" value="InterPro"/>
</dbReference>
<feature type="compositionally biased region" description="Basic and acidic residues" evidence="6">
    <location>
        <begin position="252"/>
        <end position="265"/>
    </location>
</feature>
<evidence type="ECO:0000256" key="5">
    <source>
        <dbReference type="ARBA" id="ARBA00023136"/>
    </source>
</evidence>
<accession>A0A6A6QUD7</accession>
<evidence type="ECO:0000313" key="7">
    <source>
        <dbReference type="EMBL" id="KAF2495540.1"/>
    </source>
</evidence>
<evidence type="ECO:0000256" key="6">
    <source>
        <dbReference type="SAM" id="MobiDB-lite"/>
    </source>
</evidence>
<sequence length="587" mass="64764">MSSSTTPSTSATSSSVKPGVLRRSFTVPAKVPSRSKPTTSDSDSDGGIETLFTHTFAKIVSFSTALDPSRPPTANGRRPSVSVQLDGDAPGSIPWESVTERTLAAGPVRIYRVTASNVSFLNSGRLLHTIFPKSQCWCVDGECKFVLRVRQDSYYRIELPCATDEDKAKVQDFKIVLAKVLQYEKTVSPFKIGLEVQMPEQPDVPIPKQPRKPAEKAKKWVLDKNWVPEDDSKPIVDASESAISSSYDDDDRVSLKTNRERRETSESPLPRTEIAPPLSAMRNMKLTTPPSVPQRAKTFMTSRSITAPPRFGLGQSSPLVRRRIVGHLAIPETEAEDVENIEDAISRTSSVDSFYSLANTQSPTPTPPFEDATSLIESNPWAQGEDEEEPQWRRGRHRRRISELTVTAHSRTHSEERLPSTPTNSGESKSAPSTPPLMSDSDDSFEPPLPDVPTPPDAIRLKKLTGASQRRAYSPMPHPQNLFNPQSHAPQQQFTAALVQKTCQLLLGPPAHLVALMLRIAAHISNGAFGFGTYRVHQDTERIPCSWESSDDGDNWAEDDFGIPLGHLEPSGLRRREPSAHGGWEVD</sequence>
<keyword evidence="5" id="KW-0472">Membrane</keyword>
<evidence type="ECO:0000256" key="2">
    <source>
        <dbReference type="ARBA" id="ARBA00004421"/>
    </source>
</evidence>
<comment type="subcellular location">
    <subcellularLocation>
        <location evidence="2">Peroxisome membrane</location>
        <topology evidence="2">Peripheral membrane protein</topology>
    </subcellularLocation>
</comment>
<feature type="region of interest" description="Disordered" evidence="6">
    <location>
        <begin position="568"/>
        <end position="587"/>
    </location>
</feature>
<feature type="compositionally biased region" description="Low complexity" evidence="6">
    <location>
        <begin position="1"/>
        <end position="15"/>
    </location>
</feature>
<feature type="compositionally biased region" description="Pro residues" evidence="6">
    <location>
        <begin position="447"/>
        <end position="456"/>
    </location>
</feature>
<evidence type="ECO:0000313" key="8">
    <source>
        <dbReference type="Proteomes" id="UP000799750"/>
    </source>
</evidence>
<comment type="similarity">
    <text evidence="3">Belongs to the INP1 family.</text>
</comment>
<evidence type="ECO:0000256" key="3">
    <source>
        <dbReference type="ARBA" id="ARBA00010707"/>
    </source>
</evidence>
<dbReference type="OrthoDB" id="4097008at2759"/>
<gene>
    <name evidence="7" type="ORF">BU16DRAFT_510405</name>
</gene>
<dbReference type="EMBL" id="MU004189">
    <property type="protein sequence ID" value="KAF2495540.1"/>
    <property type="molecule type" value="Genomic_DNA"/>
</dbReference>
<keyword evidence="8" id="KW-1185">Reference proteome</keyword>
<protein>
    <recommendedName>
        <fullName evidence="4">Inheritance of peroxisomes protein 1</fullName>
    </recommendedName>
</protein>